<protein>
    <submittedName>
        <fullName evidence="4">Phosphodiesterase</fullName>
    </submittedName>
</protein>
<dbReference type="EMBL" id="CAMXCT030004235">
    <property type="protein sequence ID" value="CAL4795592.1"/>
    <property type="molecule type" value="Genomic_DNA"/>
</dbReference>
<organism evidence="2">
    <name type="scientific">Cladocopium goreaui</name>
    <dbReference type="NCBI Taxonomy" id="2562237"/>
    <lineage>
        <taxon>Eukaryota</taxon>
        <taxon>Sar</taxon>
        <taxon>Alveolata</taxon>
        <taxon>Dinophyceae</taxon>
        <taxon>Suessiales</taxon>
        <taxon>Symbiodiniaceae</taxon>
        <taxon>Cladocopium</taxon>
    </lineage>
</organism>
<dbReference type="SUPFAM" id="SSF52047">
    <property type="entry name" value="RNI-like"/>
    <property type="match status" value="1"/>
</dbReference>
<gene>
    <name evidence="2" type="ORF">C1SCF055_LOCUS33735</name>
</gene>
<evidence type="ECO:0000313" key="2">
    <source>
        <dbReference type="EMBL" id="CAI4008280.1"/>
    </source>
</evidence>
<evidence type="ECO:0000313" key="3">
    <source>
        <dbReference type="EMBL" id="CAL1161655.1"/>
    </source>
</evidence>
<name>A0A9P1DEP0_9DINO</name>
<evidence type="ECO:0000256" key="1">
    <source>
        <dbReference type="SAM" id="MobiDB-lite"/>
    </source>
</evidence>
<dbReference type="EMBL" id="CAMXCT010004235">
    <property type="protein sequence ID" value="CAI4008280.1"/>
    <property type="molecule type" value="Genomic_DNA"/>
</dbReference>
<accession>A0A9P1DEP0</accession>
<dbReference type="InterPro" id="IPR032675">
    <property type="entry name" value="LRR_dom_sf"/>
</dbReference>
<reference evidence="3" key="2">
    <citation type="submission" date="2024-04" db="EMBL/GenBank/DDBJ databases">
        <authorList>
            <person name="Chen Y."/>
            <person name="Shah S."/>
            <person name="Dougan E. K."/>
            <person name="Thang M."/>
            <person name="Chan C."/>
        </authorList>
    </citation>
    <scope>NUCLEOTIDE SEQUENCE [LARGE SCALE GENOMIC DNA]</scope>
</reference>
<dbReference type="OrthoDB" id="437805at2759"/>
<dbReference type="Gene3D" id="3.80.10.10">
    <property type="entry name" value="Ribonuclease Inhibitor"/>
    <property type="match status" value="1"/>
</dbReference>
<proteinExistence type="predicted"/>
<feature type="compositionally biased region" description="Basic and acidic residues" evidence="1">
    <location>
        <begin position="1"/>
        <end position="12"/>
    </location>
</feature>
<keyword evidence="5" id="KW-1185">Reference proteome</keyword>
<feature type="region of interest" description="Disordered" evidence="1">
    <location>
        <begin position="1"/>
        <end position="67"/>
    </location>
</feature>
<feature type="compositionally biased region" description="Gly residues" evidence="1">
    <location>
        <begin position="433"/>
        <end position="446"/>
    </location>
</feature>
<dbReference type="AlphaFoldDB" id="A0A9P1DEP0"/>
<evidence type="ECO:0000313" key="5">
    <source>
        <dbReference type="Proteomes" id="UP001152797"/>
    </source>
</evidence>
<evidence type="ECO:0000313" key="4">
    <source>
        <dbReference type="EMBL" id="CAL4795592.1"/>
    </source>
</evidence>
<dbReference type="EMBL" id="CAMXCT020004235">
    <property type="protein sequence ID" value="CAL1161655.1"/>
    <property type="molecule type" value="Genomic_DNA"/>
</dbReference>
<comment type="caution">
    <text evidence="2">The sequence shown here is derived from an EMBL/GenBank/DDBJ whole genome shotgun (WGS) entry which is preliminary data.</text>
</comment>
<feature type="region of interest" description="Disordered" evidence="1">
    <location>
        <begin position="426"/>
        <end position="448"/>
    </location>
</feature>
<dbReference type="Proteomes" id="UP001152797">
    <property type="component" value="Unassembled WGS sequence"/>
</dbReference>
<sequence length="623" mass="67341">MHKVGDGKRPAPDGKAIPKPSAAPTHRPAKVQKTDNGAASESKSPDGASPEIPEKDKGDGAFPEFMSLGAPKPKAKLAFPASLPLKQLAKVLQVPPAPEAQAPDDISHQFHVGGKAMDTDLACRGLRRGSALMADGAHRVAASKAIHGQYCLAIGLEEQCNCEELVGCQLMSQWACSATAAMSRDLSDNEIGTDGLDKLFQVLRDHRVPCVVLKAYRNSVDDSFVDTLVEYLYTQPEAFPMHGIHISHNNISDKGASRLIRAAAQCGHYPRLTTRLPLWLRLEVNSLENPQKVIKDANDEGFKVCLMQDGLCSRDNCDHYSGVHVQLPYFLNQPAKGLANVEQFGYSQLRPVGQYSSTQGVLAPQAAGTESDGAGGAVGSSALGVSTKAAPPKPSFQTGEYQWNGDWNGQWSNEWNGQWNNQETWGRGRGRGQKGWNGGKGGWSGREGGRGRLWQGKALVAKVKKDIRIPEGQTDLGFHWRYCGEGKAPRVTSVSGAFVSQTAKEVLQSVLLQIGEVKDVKLTCTRPWQQSFLSGLTSMEGYGLFGSQDAKGGFVDGSTEFAFEVVASDPNDFEPLLETLLLEAECGGARHLLPMLAEQLCSDDLATPRHLKVRIEVSKESQT</sequence>
<reference evidence="2" key="1">
    <citation type="submission" date="2022-10" db="EMBL/GenBank/DDBJ databases">
        <authorList>
            <person name="Chen Y."/>
            <person name="Dougan E. K."/>
            <person name="Chan C."/>
            <person name="Rhodes N."/>
            <person name="Thang M."/>
        </authorList>
    </citation>
    <scope>NUCLEOTIDE SEQUENCE</scope>
</reference>